<dbReference type="InterPro" id="IPR018649">
    <property type="entry name" value="SHOCT"/>
</dbReference>
<accession>A0A7W7QYN3</accession>
<evidence type="ECO:0000259" key="1">
    <source>
        <dbReference type="Pfam" id="PF09851"/>
    </source>
</evidence>
<name>A0A7W7QYN3_KITKI</name>
<dbReference type="Proteomes" id="UP000540506">
    <property type="component" value="Unassembled WGS sequence"/>
</dbReference>
<dbReference type="EMBL" id="JACHJV010000001">
    <property type="protein sequence ID" value="MBB4922225.1"/>
    <property type="molecule type" value="Genomic_DNA"/>
</dbReference>
<evidence type="ECO:0000313" key="3">
    <source>
        <dbReference type="Proteomes" id="UP000540506"/>
    </source>
</evidence>
<dbReference type="RefSeq" id="WP_246559923.1">
    <property type="nucleotide sequence ID" value="NZ_JACHJV010000001.1"/>
</dbReference>
<dbReference type="AlphaFoldDB" id="A0A7W7QYN3"/>
<feature type="domain" description="SHOCT" evidence="1">
    <location>
        <begin position="167"/>
        <end position="194"/>
    </location>
</feature>
<sequence length="195" mass="20707">MALFKKSQPSDSSGPAPLAEYKVVYKGGLADLPKAKVAGIEFRVWGDRFTLDPTAAAKRFWTPLAIPFSAISDLKIVTRQVGTGQAILAGANARNLAQDNNIHFHFQDAAGQQVILRVEMLTGVTVQGQAKKAAEFNDLLQAHGIRRLFGGAPQAAATAPTGGSLADEIAKLQQLLQAGALSQTEFEQAKARLLG</sequence>
<reference evidence="2 3" key="1">
    <citation type="submission" date="2020-08" db="EMBL/GenBank/DDBJ databases">
        <title>Sequencing the genomes of 1000 actinobacteria strains.</title>
        <authorList>
            <person name="Klenk H.-P."/>
        </authorList>
    </citation>
    <scope>NUCLEOTIDE SEQUENCE [LARGE SCALE GENOMIC DNA]</scope>
    <source>
        <strain evidence="2 3">DSM 41654</strain>
    </source>
</reference>
<gene>
    <name evidence="2" type="ORF">FHR34_001218</name>
</gene>
<dbReference type="Pfam" id="PF09851">
    <property type="entry name" value="SHOCT"/>
    <property type="match status" value="1"/>
</dbReference>
<protein>
    <recommendedName>
        <fullName evidence="1">SHOCT domain-containing protein</fullName>
    </recommendedName>
</protein>
<organism evidence="2 3">
    <name type="scientific">Kitasatospora kifunensis</name>
    <name type="common">Streptomyces kifunensis</name>
    <dbReference type="NCBI Taxonomy" id="58351"/>
    <lineage>
        <taxon>Bacteria</taxon>
        <taxon>Bacillati</taxon>
        <taxon>Actinomycetota</taxon>
        <taxon>Actinomycetes</taxon>
        <taxon>Kitasatosporales</taxon>
        <taxon>Streptomycetaceae</taxon>
        <taxon>Kitasatospora</taxon>
    </lineage>
</organism>
<comment type="caution">
    <text evidence="2">The sequence shown here is derived from an EMBL/GenBank/DDBJ whole genome shotgun (WGS) entry which is preliminary data.</text>
</comment>
<proteinExistence type="predicted"/>
<keyword evidence="3" id="KW-1185">Reference proteome</keyword>
<evidence type="ECO:0000313" key="2">
    <source>
        <dbReference type="EMBL" id="MBB4922225.1"/>
    </source>
</evidence>